<evidence type="ECO:0000313" key="2">
    <source>
        <dbReference type="Proteomes" id="UP000026913"/>
    </source>
</evidence>
<dbReference type="HOGENOM" id="CLU_3275352_0_0_6"/>
<dbReference type="EMBL" id="CP005961">
    <property type="protein sequence ID" value="AHZ73381.1"/>
    <property type="molecule type" value="Genomic_DNA"/>
</dbReference>
<dbReference type="KEGG" id="pman:OU5_P0129"/>
<dbReference type="AlphaFoldDB" id="A0A024EL89"/>
<reference evidence="1 2" key="1">
    <citation type="journal article" date="2012" name="J. Bacteriol.">
        <title>Genome sequence of cold-adapted Pseudomonas mandelii strain JR-1.</title>
        <authorList>
            <person name="Jang S.H."/>
            <person name="Kim J."/>
            <person name="Kim J."/>
            <person name="Hong S."/>
            <person name="Lee C."/>
        </authorList>
    </citation>
    <scope>NUCLEOTIDE SEQUENCE [LARGE SCALE GENOMIC DNA]</scope>
    <source>
        <strain evidence="1 2">JR-1</strain>
        <plasmid evidence="2">Plasmid</plasmid>
    </source>
</reference>
<gene>
    <name evidence="1" type="ORF">OU5_P0129</name>
</gene>
<name>A0A024EL89_9PSED</name>
<accession>A0A024EL89</accession>
<proteinExistence type="predicted"/>
<sequence>MRFVSLKTVVGIFFQETGLKAPTEFRSLTDAYSKLKTLSMS</sequence>
<dbReference type="Proteomes" id="UP000026913">
    <property type="component" value="Plasmid unnamed"/>
</dbReference>
<protein>
    <submittedName>
        <fullName evidence="1">Uncharacterized protein</fullName>
    </submittedName>
</protein>
<geneLocation type="plasmid" evidence="2"/>
<organism evidence="1 2">
    <name type="scientific">Pseudomonas mandelii JR-1</name>
    <dbReference type="NCBI Taxonomy" id="1147786"/>
    <lineage>
        <taxon>Bacteria</taxon>
        <taxon>Pseudomonadati</taxon>
        <taxon>Pseudomonadota</taxon>
        <taxon>Gammaproteobacteria</taxon>
        <taxon>Pseudomonadales</taxon>
        <taxon>Pseudomonadaceae</taxon>
        <taxon>Pseudomonas</taxon>
    </lineage>
</organism>
<keyword evidence="1" id="KW-0614">Plasmid</keyword>
<evidence type="ECO:0000313" key="1">
    <source>
        <dbReference type="EMBL" id="AHZ73381.1"/>
    </source>
</evidence>